<name>A0A6A5Y784_9PLEO</name>
<gene>
    <name evidence="1" type="ORF">BU24DRAFT_20829</name>
</gene>
<evidence type="ECO:0000313" key="1">
    <source>
        <dbReference type="EMBL" id="KAF2021425.1"/>
    </source>
</evidence>
<accession>A0A6A5Y784</accession>
<sequence length="291" mass="33727">MNHKTLAMLRFNNQYFCVYKTCISLVSTPLIPIPFSVKESINSDHPTATLYRPTKMLSTPQHSNESAQPLPPTPYLRPCRYHPKKPCKVRPVQTLRLLSIPTELRFKIWAEVALPQADNQSSPVYQWYDNKDRADQRFLDRAITAQWKLSLTTVCVQMKNEILDLHRQLNTITLIAMSDIQLFSKLLKFSDANSDDISDIPFMQLNKNNLQMLHLVLEIRDGMNPPRVLAQRYFPIMLSHRYWTTTTLAWKVCDSTPVIQSQPNDNRILHSFNTTATSENHQKENSDKNSK</sequence>
<protein>
    <submittedName>
        <fullName evidence="1">Uncharacterized protein</fullName>
    </submittedName>
</protein>
<dbReference type="GeneID" id="54279305"/>
<dbReference type="EMBL" id="ML978066">
    <property type="protein sequence ID" value="KAF2021425.1"/>
    <property type="molecule type" value="Genomic_DNA"/>
</dbReference>
<dbReference type="RefSeq" id="XP_033389764.1">
    <property type="nucleotide sequence ID" value="XM_033521908.1"/>
</dbReference>
<proteinExistence type="predicted"/>
<organism evidence="1 2">
    <name type="scientific">Aaosphaeria arxii CBS 175.79</name>
    <dbReference type="NCBI Taxonomy" id="1450172"/>
    <lineage>
        <taxon>Eukaryota</taxon>
        <taxon>Fungi</taxon>
        <taxon>Dikarya</taxon>
        <taxon>Ascomycota</taxon>
        <taxon>Pezizomycotina</taxon>
        <taxon>Dothideomycetes</taxon>
        <taxon>Pleosporomycetidae</taxon>
        <taxon>Pleosporales</taxon>
        <taxon>Pleosporales incertae sedis</taxon>
        <taxon>Aaosphaeria</taxon>
    </lineage>
</organism>
<keyword evidence="2" id="KW-1185">Reference proteome</keyword>
<dbReference type="AlphaFoldDB" id="A0A6A5Y784"/>
<evidence type="ECO:0000313" key="2">
    <source>
        <dbReference type="Proteomes" id="UP000799778"/>
    </source>
</evidence>
<dbReference type="Proteomes" id="UP000799778">
    <property type="component" value="Unassembled WGS sequence"/>
</dbReference>
<reference evidence="1" key="1">
    <citation type="journal article" date="2020" name="Stud. Mycol.">
        <title>101 Dothideomycetes genomes: a test case for predicting lifestyles and emergence of pathogens.</title>
        <authorList>
            <person name="Haridas S."/>
            <person name="Albert R."/>
            <person name="Binder M."/>
            <person name="Bloem J."/>
            <person name="Labutti K."/>
            <person name="Salamov A."/>
            <person name="Andreopoulos B."/>
            <person name="Baker S."/>
            <person name="Barry K."/>
            <person name="Bills G."/>
            <person name="Bluhm B."/>
            <person name="Cannon C."/>
            <person name="Castanera R."/>
            <person name="Culley D."/>
            <person name="Daum C."/>
            <person name="Ezra D."/>
            <person name="Gonzalez J."/>
            <person name="Henrissat B."/>
            <person name="Kuo A."/>
            <person name="Liang C."/>
            <person name="Lipzen A."/>
            <person name="Lutzoni F."/>
            <person name="Magnuson J."/>
            <person name="Mondo S."/>
            <person name="Nolan M."/>
            <person name="Ohm R."/>
            <person name="Pangilinan J."/>
            <person name="Park H.-J."/>
            <person name="Ramirez L."/>
            <person name="Alfaro M."/>
            <person name="Sun H."/>
            <person name="Tritt A."/>
            <person name="Yoshinaga Y."/>
            <person name="Zwiers L.-H."/>
            <person name="Turgeon B."/>
            <person name="Goodwin S."/>
            <person name="Spatafora J."/>
            <person name="Crous P."/>
            <person name="Grigoriev I."/>
        </authorList>
    </citation>
    <scope>NUCLEOTIDE SEQUENCE</scope>
    <source>
        <strain evidence="1">CBS 175.79</strain>
    </source>
</reference>